<dbReference type="EMBL" id="CAACXN010000015">
    <property type="protein sequence ID" value="VEW13453.1"/>
    <property type="molecule type" value="Genomic_DNA"/>
</dbReference>
<reference evidence="9" key="1">
    <citation type="submission" date="2016-01" db="EMBL/GenBank/DDBJ databases">
        <title>Draft genome of Chromobacterium sp. F49.</title>
        <authorList>
            <person name="Hong K.W."/>
        </authorList>
    </citation>
    <scope>NUCLEOTIDE SEQUENCE [LARGE SCALE GENOMIC DNA]</scope>
    <source>
        <strain evidence="9">M40</strain>
    </source>
</reference>
<dbReference type="AlphaFoldDB" id="A0A165EA75"/>
<dbReference type="STRING" id="33889.AVW13_09710"/>
<dbReference type="PANTHER" id="PTHR30055">
    <property type="entry name" value="HTH-TYPE TRANSCRIPTIONAL REGULATOR RUTR"/>
    <property type="match status" value="1"/>
</dbReference>
<protein>
    <submittedName>
        <fullName evidence="7 8">Transcriptional regulator</fullName>
    </submittedName>
</protein>
<dbReference type="Pfam" id="PF13977">
    <property type="entry name" value="TetR_C_6"/>
    <property type="match status" value="1"/>
</dbReference>
<evidence type="ECO:0000256" key="2">
    <source>
        <dbReference type="ARBA" id="ARBA00023015"/>
    </source>
</evidence>
<evidence type="ECO:0000313" key="7">
    <source>
        <dbReference type="EMBL" id="KZE21713.1"/>
    </source>
</evidence>
<keyword evidence="1" id="KW-0678">Repressor</keyword>
<proteinExistence type="predicted"/>
<evidence type="ECO:0000259" key="6">
    <source>
        <dbReference type="PROSITE" id="PS50977"/>
    </source>
</evidence>
<gene>
    <name evidence="7" type="ORF">AVW13_09710</name>
    <name evidence="8" type="ORF">NCTC12391_01699</name>
</gene>
<reference evidence="8 10" key="3">
    <citation type="submission" date="2019-02" db="EMBL/GenBank/DDBJ databases">
        <authorList>
            <consortium name="Pathogen Informatics"/>
        </authorList>
    </citation>
    <scope>NUCLEOTIDE SEQUENCE [LARGE SCALE GENOMIC DNA]</scope>
    <source>
        <strain evidence="8 10">3012STDY7078520</strain>
    </source>
</reference>
<evidence type="ECO:0000313" key="10">
    <source>
        <dbReference type="Proteomes" id="UP000386281"/>
    </source>
</evidence>
<feature type="domain" description="HTH tetR-type" evidence="6">
    <location>
        <begin position="1"/>
        <end position="63"/>
    </location>
</feature>
<keyword evidence="3 5" id="KW-0238">DNA-binding</keyword>
<dbReference type="PANTHER" id="PTHR30055:SF226">
    <property type="entry name" value="HTH-TYPE TRANSCRIPTIONAL REGULATOR PKSA"/>
    <property type="match status" value="1"/>
</dbReference>
<dbReference type="PROSITE" id="PS50977">
    <property type="entry name" value="HTH_TETR_2"/>
    <property type="match status" value="1"/>
</dbReference>
<keyword evidence="4" id="KW-0804">Transcription</keyword>
<accession>A0A165EA75</accession>
<dbReference type="Gene3D" id="1.10.357.10">
    <property type="entry name" value="Tetracycline Repressor, domain 2"/>
    <property type="match status" value="1"/>
</dbReference>
<dbReference type="GO" id="GO:0000976">
    <property type="term" value="F:transcription cis-regulatory region binding"/>
    <property type="evidence" value="ECO:0007669"/>
    <property type="project" value="TreeGrafter"/>
</dbReference>
<dbReference type="InterPro" id="IPR001647">
    <property type="entry name" value="HTH_TetR"/>
</dbReference>
<reference evidence="7" key="2">
    <citation type="submission" date="2016-01" db="EMBL/GenBank/DDBJ databases">
        <authorList>
            <person name="Hong K.W."/>
        </authorList>
    </citation>
    <scope>NUCLEOTIDE SEQUENCE</scope>
    <source>
        <strain evidence="7">M40</strain>
    </source>
</reference>
<dbReference type="Pfam" id="PF00440">
    <property type="entry name" value="TetR_N"/>
    <property type="match status" value="1"/>
</dbReference>
<evidence type="ECO:0000256" key="3">
    <source>
        <dbReference type="ARBA" id="ARBA00023125"/>
    </source>
</evidence>
<evidence type="ECO:0000256" key="1">
    <source>
        <dbReference type="ARBA" id="ARBA00022491"/>
    </source>
</evidence>
<dbReference type="InterPro" id="IPR039538">
    <property type="entry name" value="BetI_C"/>
</dbReference>
<evidence type="ECO:0000313" key="8">
    <source>
        <dbReference type="EMBL" id="VEW13453.1"/>
    </source>
</evidence>
<organism evidence="7 9">
    <name type="scientific">Brevibacterium casei</name>
    <dbReference type="NCBI Taxonomy" id="33889"/>
    <lineage>
        <taxon>Bacteria</taxon>
        <taxon>Bacillati</taxon>
        <taxon>Actinomycetota</taxon>
        <taxon>Actinomycetes</taxon>
        <taxon>Micrococcales</taxon>
        <taxon>Brevibacteriaceae</taxon>
        <taxon>Brevibacterium</taxon>
    </lineage>
</organism>
<dbReference type="EMBL" id="LQQR01000013">
    <property type="protein sequence ID" value="KZE21713.1"/>
    <property type="molecule type" value="Genomic_DNA"/>
</dbReference>
<dbReference type="GO" id="GO:0003700">
    <property type="term" value="F:DNA-binding transcription factor activity"/>
    <property type="evidence" value="ECO:0007669"/>
    <property type="project" value="TreeGrafter"/>
</dbReference>
<name>A0A165EA75_9MICO</name>
<evidence type="ECO:0000256" key="4">
    <source>
        <dbReference type="ARBA" id="ARBA00023163"/>
    </source>
</evidence>
<dbReference type="Proteomes" id="UP000076612">
    <property type="component" value="Unassembled WGS sequence"/>
</dbReference>
<dbReference type="RefSeq" id="WP_063249679.1">
    <property type="nucleotide sequence ID" value="NZ_CAACXN010000015.1"/>
</dbReference>
<dbReference type="SUPFAM" id="SSF48498">
    <property type="entry name" value="Tetracyclin repressor-like, C-terminal domain"/>
    <property type="match status" value="1"/>
</dbReference>
<sequence length="193" mass="21706">MSRRDEIIEAAIRLAESAPPGEAKLSVRTIAKEAGIGASTLRHYFPTQNALYQEVARRSMQTVVQDFAITDSSIDPAERLYEVCAQFLINDELRDIQLETWFKMHLNALGPDPREGSHELLRYGHEITYDSLHRWLGILADEGHIDPAEVAPSATLLFTAIDGMALHSIITPERMTVETVHDTVRWTIAKILD</sequence>
<keyword evidence="2" id="KW-0805">Transcription regulation</keyword>
<evidence type="ECO:0000256" key="5">
    <source>
        <dbReference type="PROSITE-ProRule" id="PRU00335"/>
    </source>
</evidence>
<evidence type="ECO:0000313" key="9">
    <source>
        <dbReference type="Proteomes" id="UP000076612"/>
    </source>
</evidence>
<feature type="DNA-binding region" description="H-T-H motif" evidence="5">
    <location>
        <begin position="26"/>
        <end position="45"/>
    </location>
</feature>
<dbReference type="SUPFAM" id="SSF46689">
    <property type="entry name" value="Homeodomain-like"/>
    <property type="match status" value="1"/>
</dbReference>
<dbReference type="InterPro" id="IPR009057">
    <property type="entry name" value="Homeodomain-like_sf"/>
</dbReference>
<dbReference type="Proteomes" id="UP000386281">
    <property type="component" value="Unassembled WGS sequence"/>
</dbReference>
<dbReference type="InterPro" id="IPR036271">
    <property type="entry name" value="Tet_transcr_reg_TetR-rel_C_sf"/>
</dbReference>
<dbReference type="InterPro" id="IPR050109">
    <property type="entry name" value="HTH-type_TetR-like_transc_reg"/>
</dbReference>